<keyword evidence="1" id="KW-0472">Membrane</keyword>
<evidence type="ECO:0000256" key="1">
    <source>
        <dbReference type="SAM" id="Phobius"/>
    </source>
</evidence>
<accession>A0A158L3H7</accession>
<evidence type="ECO:0000313" key="3">
    <source>
        <dbReference type="EMBL" id="SAL87579.1"/>
    </source>
</evidence>
<evidence type="ECO:0000313" key="4">
    <source>
        <dbReference type="Proteomes" id="UP000055019"/>
    </source>
</evidence>
<evidence type="ECO:0000259" key="2">
    <source>
        <dbReference type="Pfam" id="PF12792"/>
    </source>
</evidence>
<keyword evidence="4" id="KW-1185">Reference proteome</keyword>
<keyword evidence="1" id="KW-1133">Transmembrane helix</keyword>
<comment type="caution">
    <text evidence="3">The sequence shown here is derived from an EMBL/GenBank/DDBJ whole genome shotgun (WGS) entry which is preliminary data.</text>
</comment>
<sequence length="222" mass="23916">MHPRIVAWVDLSALIRACVSLALLRLRELSGLSLTSLPERHYGALRLRHLSFGAEVASLKKMANLRKIIREPRSPNASGGFWRFVSKATLSVAVLGGILIMITAVSMGDHLAALAIRANERLIGNDLVASVDRVLYSASAQRRANIEALAGLPCNTFERKLAELETHLLYIREVSLVENGYVHCSSALGPVDVPLSAYLNPRGALNHRASATNAISAGHPGA</sequence>
<gene>
    <name evidence="3" type="ORF">AWB74_08175</name>
</gene>
<dbReference type="Proteomes" id="UP000055019">
    <property type="component" value="Unassembled WGS sequence"/>
</dbReference>
<feature type="transmembrane region" description="Helical" evidence="1">
    <location>
        <begin position="88"/>
        <end position="107"/>
    </location>
</feature>
<dbReference type="RefSeq" id="WP_235024894.1">
    <property type="nucleotide sequence ID" value="NZ_FCOM02000095.1"/>
</dbReference>
<organism evidence="3 4">
    <name type="scientific">Caballeronia arvi</name>
    <dbReference type="NCBI Taxonomy" id="1777135"/>
    <lineage>
        <taxon>Bacteria</taxon>
        <taxon>Pseudomonadati</taxon>
        <taxon>Pseudomonadota</taxon>
        <taxon>Betaproteobacteria</taxon>
        <taxon>Burkholderiales</taxon>
        <taxon>Burkholderiaceae</taxon>
        <taxon>Caballeronia</taxon>
    </lineage>
</organism>
<proteinExistence type="predicted"/>
<dbReference type="Pfam" id="PF12792">
    <property type="entry name" value="CSS-motif"/>
    <property type="match status" value="1"/>
</dbReference>
<dbReference type="EMBL" id="FCOM02000095">
    <property type="protein sequence ID" value="SAL87579.1"/>
    <property type="molecule type" value="Genomic_DNA"/>
</dbReference>
<dbReference type="AlphaFoldDB" id="A0A158L3H7"/>
<dbReference type="InterPro" id="IPR024744">
    <property type="entry name" value="CSS-motif_dom"/>
</dbReference>
<reference evidence="3" key="1">
    <citation type="submission" date="2016-01" db="EMBL/GenBank/DDBJ databases">
        <authorList>
            <person name="Peeters C."/>
        </authorList>
    </citation>
    <scope>NUCLEOTIDE SEQUENCE [LARGE SCALE GENOMIC DNA]</scope>
    <source>
        <strain evidence="3">LMG 29317</strain>
    </source>
</reference>
<keyword evidence="1" id="KW-0812">Transmembrane</keyword>
<protein>
    <submittedName>
        <fullName evidence="3">Diguanylate phosphodiesterase</fullName>
    </submittedName>
</protein>
<feature type="domain" description="Putative cyclic diguanylate phosphodiesterase CSS motif-containing" evidence="2">
    <location>
        <begin position="124"/>
        <end position="197"/>
    </location>
</feature>
<name>A0A158L3H7_9BURK</name>